<feature type="transmembrane region" description="Helical" evidence="1">
    <location>
        <begin position="7"/>
        <end position="24"/>
    </location>
</feature>
<evidence type="ECO:0000256" key="1">
    <source>
        <dbReference type="SAM" id="Phobius"/>
    </source>
</evidence>
<dbReference type="OrthoDB" id="171221at2"/>
<accession>A0A2H3LCE6</accession>
<gene>
    <name evidence="2" type="ORF">A9Q02_20900</name>
</gene>
<dbReference type="AlphaFoldDB" id="A0A2H3LCE6"/>
<feature type="transmembrane region" description="Helical" evidence="1">
    <location>
        <begin position="36"/>
        <end position="54"/>
    </location>
</feature>
<keyword evidence="1" id="KW-1133">Transmembrane helix</keyword>
<comment type="caution">
    <text evidence="2">The sequence shown here is derived from an EMBL/GenBank/DDBJ whole genome shotgun (WGS) entry which is preliminary data.</text>
</comment>
<keyword evidence="1" id="KW-0472">Membrane</keyword>
<dbReference type="Proteomes" id="UP000220922">
    <property type="component" value="Unassembled WGS sequence"/>
</dbReference>
<dbReference type="RefSeq" id="WP_097650311.1">
    <property type="nucleotide sequence ID" value="NZ_LYXE01000003.1"/>
</dbReference>
<organism evidence="2 3">
    <name type="scientific">Candidatus Chloroploca asiatica</name>
    <dbReference type="NCBI Taxonomy" id="1506545"/>
    <lineage>
        <taxon>Bacteria</taxon>
        <taxon>Bacillati</taxon>
        <taxon>Chloroflexota</taxon>
        <taxon>Chloroflexia</taxon>
        <taxon>Chloroflexales</taxon>
        <taxon>Chloroflexineae</taxon>
        <taxon>Oscillochloridaceae</taxon>
        <taxon>Candidatus Chloroploca</taxon>
    </lineage>
</organism>
<keyword evidence="1" id="KW-0812">Transmembrane</keyword>
<evidence type="ECO:0000313" key="3">
    <source>
        <dbReference type="Proteomes" id="UP000220922"/>
    </source>
</evidence>
<evidence type="ECO:0008006" key="4">
    <source>
        <dbReference type="Google" id="ProtNLM"/>
    </source>
</evidence>
<proteinExistence type="predicted"/>
<reference evidence="2 3" key="1">
    <citation type="submission" date="2016-05" db="EMBL/GenBank/DDBJ databases">
        <authorList>
            <person name="Lavstsen T."/>
            <person name="Jespersen J.S."/>
        </authorList>
    </citation>
    <scope>NUCLEOTIDE SEQUENCE [LARGE SCALE GENOMIC DNA]</scope>
    <source>
        <strain evidence="2 3">B7-9</strain>
    </source>
</reference>
<protein>
    <recommendedName>
        <fullName evidence="4">Holin</fullName>
    </recommendedName>
</protein>
<sequence length="61" mass="6611">MTALVQVFLDVIGALLTFITTYLIPANAAGVTILHVAIWTPVVIGLAGLTVSFVKRMWARR</sequence>
<evidence type="ECO:0000313" key="2">
    <source>
        <dbReference type="EMBL" id="PDW01404.1"/>
    </source>
</evidence>
<dbReference type="EMBL" id="LYXE01000003">
    <property type="protein sequence ID" value="PDW01404.1"/>
    <property type="molecule type" value="Genomic_DNA"/>
</dbReference>
<keyword evidence="3" id="KW-1185">Reference proteome</keyword>
<name>A0A2H3LCE6_9CHLR</name>